<dbReference type="AlphaFoldDB" id="A0AAD3SHX8"/>
<gene>
    <name evidence="2" type="ORF">Nepgr_013489</name>
</gene>
<organism evidence="2 3">
    <name type="scientific">Nepenthes gracilis</name>
    <name type="common">Slender pitcher plant</name>
    <dbReference type="NCBI Taxonomy" id="150966"/>
    <lineage>
        <taxon>Eukaryota</taxon>
        <taxon>Viridiplantae</taxon>
        <taxon>Streptophyta</taxon>
        <taxon>Embryophyta</taxon>
        <taxon>Tracheophyta</taxon>
        <taxon>Spermatophyta</taxon>
        <taxon>Magnoliopsida</taxon>
        <taxon>eudicotyledons</taxon>
        <taxon>Gunneridae</taxon>
        <taxon>Pentapetalae</taxon>
        <taxon>Caryophyllales</taxon>
        <taxon>Nepenthaceae</taxon>
        <taxon>Nepenthes</taxon>
    </lineage>
</organism>
<dbReference type="EMBL" id="BSYO01000011">
    <property type="protein sequence ID" value="GMH11648.1"/>
    <property type="molecule type" value="Genomic_DNA"/>
</dbReference>
<feature type="chain" id="PRO_5042290072" description="Secreted protein" evidence="1">
    <location>
        <begin position="20"/>
        <end position="110"/>
    </location>
</feature>
<evidence type="ECO:0000313" key="2">
    <source>
        <dbReference type="EMBL" id="GMH11648.1"/>
    </source>
</evidence>
<name>A0AAD3SHX8_NEPGR</name>
<reference evidence="2" key="1">
    <citation type="submission" date="2023-05" db="EMBL/GenBank/DDBJ databases">
        <title>Nepenthes gracilis genome sequencing.</title>
        <authorList>
            <person name="Fukushima K."/>
        </authorList>
    </citation>
    <scope>NUCLEOTIDE SEQUENCE</scope>
    <source>
        <strain evidence="2">SING2019-196</strain>
    </source>
</reference>
<evidence type="ECO:0000313" key="3">
    <source>
        <dbReference type="Proteomes" id="UP001279734"/>
    </source>
</evidence>
<sequence>MPDDFVGLMKLWHIVLVLGLNLPFIGVGSWPCPAGVFADGSAASWLLRPGGFSGVAAGCVLGELRLGMEVVWCWISFEAVNAGDATPAVSTCFDLISIYTFRLSRPLLLE</sequence>
<evidence type="ECO:0008006" key="4">
    <source>
        <dbReference type="Google" id="ProtNLM"/>
    </source>
</evidence>
<keyword evidence="3" id="KW-1185">Reference proteome</keyword>
<comment type="caution">
    <text evidence="2">The sequence shown here is derived from an EMBL/GenBank/DDBJ whole genome shotgun (WGS) entry which is preliminary data.</text>
</comment>
<feature type="signal peptide" evidence="1">
    <location>
        <begin position="1"/>
        <end position="19"/>
    </location>
</feature>
<keyword evidence="1" id="KW-0732">Signal</keyword>
<dbReference type="Proteomes" id="UP001279734">
    <property type="component" value="Unassembled WGS sequence"/>
</dbReference>
<evidence type="ECO:0000256" key="1">
    <source>
        <dbReference type="SAM" id="SignalP"/>
    </source>
</evidence>
<accession>A0AAD3SHX8</accession>
<proteinExistence type="predicted"/>
<protein>
    <recommendedName>
        <fullName evidence="4">Secreted protein</fullName>
    </recommendedName>
</protein>